<protein>
    <recommendedName>
        <fullName evidence="4">Nucleic-acid-binding protein from transposon X-element</fullName>
    </recommendedName>
</protein>
<reference evidence="2" key="1">
    <citation type="journal article" date="2023" name="G3 (Bethesda)">
        <title>Whole genome assemblies of Zophobas morio and Tenebrio molitor.</title>
        <authorList>
            <person name="Kaur S."/>
            <person name="Stinson S.A."/>
            <person name="diCenzo G.C."/>
        </authorList>
    </citation>
    <scope>NUCLEOTIDE SEQUENCE</scope>
    <source>
        <strain evidence="2">QUZm001</strain>
    </source>
</reference>
<feature type="compositionally biased region" description="Low complexity" evidence="1">
    <location>
        <begin position="1"/>
        <end position="13"/>
    </location>
</feature>
<dbReference type="EMBL" id="JALNTZ010000001">
    <property type="protein sequence ID" value="KAJ3665120.1"/>
    <property type="molecule type" value="Genomic_DNA"/>
</dbReference>
<accession>A0AA38MNP4</accession>
<evidence type="ECO:0000313" key="3">
    <source>
        <dbReference type="Proteomes" id="UP001168821"/>
    </source>
</evidence>
<dbReference type="AlphaFoldDB" id="A0AA38MNP4"/>
<gene>
    <name evidence="2" type="ORF">Zmor_000633</name>
</gene>
<keyword evidence="3" id="KW-1185">Reference proteome</keyword>
<evidence type="ECO:0000313" key="2">
    <source>
        <dbReference type="EMBL" id="KAJ3665120.1"/>
    </source>
</evidence>
<dbReference type="InterPro" id="IPR036875">
    <property type="entry name" value="Znf_CCHC_sf"/>
</dbReference>
<feature type="compositionally biased region" description="Low complexity" evidence="1">
    <location>
        <begin position="256"/>
        <end position="279"/>
    </location>
</feature>
<organism evidence="2 3">
    <name type="scientific">Zophobas morio</name>
    <dbReference type="NCBI Taxonomy" id="2755281"/>
    <lineage>
        <taxon>Eukaryota</taxon>
        <taxon>Metazoa</taxon>
        <taxon>Ecdysozoa</taxon>
        <taxon>Arthropoda</taxon>
        <taxon>Hexapoda</taxon>
        <taxon>Insecta</taxon>
        <taxon>Pterygota</taxon>
        <taxon>Neoptera</taxon>
        <taxon>Endopterygota</taxon>
        <taxon>Coleoptera</taxon>
        <taxon>Polyphaga</taxon>
        <taxon>Cucujiformia</taxon>
        <taxon>Tenebrionidae</taxon>
        <taxon>Zophobas</taxon>
    </lineage>
</organism>
<evidence type="ECO:0000256" key="1">
    <source>
        <dbReference type="SAM" id="MobiDB-lite"/>
    </source>
</evidence>
<dbReference type="Proteomes" id="UP001168821">
    <property type="component" value="Unassembled WGS sequence"/>
</dbReference>
<sequence>MKPRTQKPTTPKNETPPPIILHGKPEKHQELTQLLTEVAKSGHILKYSRNRTTITTKNADERKLLISRLESKRVSFHTCMEKANKTHAYVLKGLDWGPDIEEIDEEIKNIGLPPKEIFLMKNTGRKMHLAIFSKDVLIRHLQAKARILLNCQIIWERHENKRQIIQCRNCQEWGHATSNCYAEVVCMVCAENHPTRDCTVNKEELVKCANCAGNHRASSTLCPSYQRIIQMSGQQQPEKTKINYVQAPPPKTNPWQQRQQQQQQQHQQQQQQQHQQYHQVRPATSVSENNASASAKNRAQSGASDIFAAMKGLNEACNIGEMLRAISDLTNVLSACRNKQEKFIAFVKFTENLDNYAL</sequence>
<feature type="region of interest" description="Disordered" evidence="1">
    <location>
        <begin position="1"/>
        <end position="23"/>
    </location>
</feature>
<evidence type="ECO:0008006" key="4">
    <source>
        <dbReference type="Google" id="ProtNLM"/>
    </source>
</evidence>
<feature type="compositionally biased region" description="Polar residues" evidence="1">
    <location>
        <begin position="282"/>
        <end position="300"/>
    </location>
</feature>
<proteinExistence type="predicted"/>
<dbReference type="SUPFAM" id="SSF57756">
    <property type="entry name" value="Retrovirus zinc finger-like domains"/>
    <property type="match status" value="1"/>
</dbReference>
<dbReference type="GO" id="GO:0008270">
    <property type="term" value="F:zinc ion binding"/>
    <property type="evidence" value="ECO:0007669"/>
    <property type="project" value="InterPro"/>
</dbReference>
<name>A0AA38MNP4_9CUCU</name>
<comment type="caution">
    <text evidence="2">The sequence shown here is derived from an EMBL/GenBank/DDBJ whole genome shotgun (WGS) entry which is preliminary data.</text>
</comment>
<dbReference type="GO" id="GO:0003676">
    <property type="term" value="F:nucleic acid binding"/>
    <property type="evidence" value="ECO:0007669"/>
    <property type="project" value="InterPro"/>
</dbReference>
<feature type="region of interest" description="Disordered" evidence="1">
    <location>
        <begin position="244"/>
        <end position="300"/>
    </location>
</feature>